<sequence>MVLPSYNCVLCQQGVEETLFHLLLECPFAQECWIHLSLFPNTQDEPYTILQSFRDQLHVPFFMEVIILMCWIIWMGRNDLIFKVLNPSVQGTLLFFKLLFT</sequence>
<dbReference type="EMBL" id="CM016554">
    <property type="protein sequence ID" value="TKW27614.1"/>
    <property type="molecule type" value="Genomic_DNA"/>
</dbReference>
<evidence type="ECO:0000256" key="1">
    <source>
        <dbReference type="SAM" id="Phobius"/>
    </source>
</evidence>
<proteinExistence type="predicted"/>
<name>A0A4U6VGP1_SETVI</name>
<feature type="transmembrane region" description="Helical" evidence="1">
    <location>
        <begin position="57"/>
        <end position="74"/>
    </location>
</feature>
<dbReference type="AlphaFoldDB" id="A0A4U6VGP1"/>
<dbReference type="InterPro" id="IPR026960">
    <property type="entry name" value="RVT-Znf"/>
</dbReference>
<keyword evidence="1" id="KW-0812">Transmembrane</keyword>
<reference evidence="3" key="1">
    <citation type="submission" date="2019-03" db="EMBL/GenBank/DDBJ databases">
        <title>WGS assembly of Setaria viridis.</title>
        <authorList>
            <person name="Huang P."/>
            <person name="Jenkins J."/>
            <person name="Grimwood J."/>
            <person name="Barry K."/>
            <person name="Healey A."/>
            <person name="Mamidi S."/>
            <person name="Sreedasyam A."/>
            <person name="Shu S."/>
            <person name="Feldman M."/>
            <person name="Wu J."/>
            <person name="Yu Y."/>
            <person name="Chen C."/>
            <person name="Johnson J."/>
            <person name="Rokhsar D."/>
            <person name="Baxter I."/>
            <person name="Schmutz J."/>
            <person name="Brutnell T."/>
            <person name="Kellogg E."/>
        </authorList>
    </citation>
    <scope>NUCLEOTIDE SEQUENCE [LARGE SCALE GENOMIC DNA]</scope>
</reference>
<feature type="domain" description="Reverse transcriptase zinc-binding" evidence="2">
    <location>
        <begin position="5"/>
        <end position="33"/>
    </location>
</feature>
<keyword evidence="1" id="KW-0472">Membrane</keyword>
<gene>
    <name evidence="3" type="ORF">SEVIR_3G268400v2</name>
</gene>
<evidence type="ECO:0000313" key="4">
    <source>
        <dbReference type="Proteomes" id="UP000298652"/>
    </source>
</evidence>
<accession>A0A4U6VGP1</accession>
<organism evidence="3 4">
    <name type="scientific">Setaria viridis</name>
    <name type="common">Green bristlegrass</name>
    <name type="synonym">Setaria italica subsp. viridis</name>
    <dbReference type="NCBI Taxonomy" id="4556"/>
    <lineage>
        <taxon>Eukaryota</taxon>
        <taxon>Viridiplantae</taxon>
        <taxon>Streptophyta</taxon>
        <taxon>Embryophyta</taxon>
        <taxon>Tracheophyta</taxon>
        <taxon>Spermatophyta</taxon>
        <taxon>Magnoliopsida</taxon>
        <taxon>Liliopsida</taxon>
        <taxon>Poales</taxon>
        <taxon>Poaceae</taxon>
        <taxon>PACMAD clade</taxon>
        <taxon>Panicoideae</taxon>
        <taxon>Panicodae</taxon>
        <taxon>Paniceae</taxon>
        <taxon>Cenchrinae</taxon>
        <taxon>Setaria</taxon>
    </lineage>
</organism>
<dbReference type="Proteomes" id="UP000298652">
    <property type="component" value="Chromosome 3"/>
</dbReference>
<keyword evidence="1" id="KW-1133">Transmembrane helix</keyword>
<keyword evidence="4" id="KW-1185">Reference proteome</keyword>
<evidence type="ECO:0000259" key="2">
    <source>
        <dbReference type="Pfam" id="PF13966"/>
    </source>
</evidence>
<dbReference type="Pfam" id="PF13966">
    <property type="entry name" value="zf-RVT"/>
    <property type="match status" value="1"/>
</dbReference>
<evidence type="ECO:0000313" key="3">
    <source>
        <dbReference type="EMBL" id="TKW27614.1"/>
    </source>
</evidence>
<protein>
    <recommendedName>
        <fullName evidence="2">Reverse transcriptase zinc-binding domain-containing protein</fullName>
    </recommendedName>
</protein>
<dbReference type="Gramene" id="TKW27614">
    <property type="protein sequence ID" value="TKW27614"/>
    <property type="gene ID" value="SEVIR_3G268400v2"/>
</dbReference>